<feature type="region of interest" description="Disordered" evidence="3">
    <location>
        <begin position="1"/>
        <end position="25"/>
    </location>
</feature>
<proteinExistence type="predicted"/>
<dbReference type="SMART" id="SM00563">
    <property type="entry name" value="PlsC"/>
    <property type="match status" value="1"/>
</dbReference>
<dbReference type="PANTHER" id="PTHR10434">
    <property type="entry name" value="1-ACYL-SN-GLYCEROL-3-PHOSPHATE ACYLTRANSFERASE"/>
    <property type="match status" value="1"/>
</dbReference>
<keyword evidence="2 5" id="KW-0012">Acyltransferase</keyword>
<dbReference type="Proteomes" id="UP000544110">
    <property type="component" value="Unassembled WGS sequence"/>
</dbReference>
<dbReference type="GO" id="GO:0006654">
    <property type="term" value="P:phosphatidic acid biosynthetic process"/>
    <property type="evidence" value="ECO:0007669"/>
    <property type="project" value="TreeGrafter"/>
</dbReference>
<accession>A0A7Y9UMD4</accession>
<name>A0A7Y9UMD4_9ACTN</name>
<dbReference type="EMBL" id="JACCAC010000001">
    <property type="protein sequence ID" value="NYG55992.1"/>
    <property type="molecule type" value="Genomic_DNA"/>
</dbReference>
<dbReference type="SUPFAM" id="SSF69593">
    <property type="entry name" value="Glycerol-3-phosphate (1)-acyltransferase"/>
    <property type="match status" value="1"/>
</dbReference>
<feature type="domain" description="Phospholipid/glycerol acyltransferase" evidence="4">
    <location>
        <begin position="59"/>
        <end position="169"/>
    </location>
</feature>
<reference evidence="5 6" key="1">
    <citation type="submission" date="2020-07" db="EMBL/GenBank/DDBJ databases">
        <title>Sequencing the genomes of 1000 actinobacteria strains.</title>
        <authorList>
            <person name="Klenk H.-P."/>
        </authorList>
    </citation>
    <scope>NUCLEOTIDE SEQUENCE [LARGE SCALE GENOMIC DNA]</scope>
    <source>
        <strain evidence="5 6">DSM 24552</strain>
    </source>
</reference>
<sequence length="258" mass="27567">MTRRARAGAGHDLLPSTTTTPHPRTWLLHGGRPTSRWLIRRRFEVALHRAERVPARGGVVLAANHVGVVDGPVLAIFSPRPVHVLTKGEVFRGPLGPFLRAAGQLPLDRFHVDAAAVRSCVRVLRDGGVVGVFPEGRRGAGDLGRFHRGAAYLALVTGAPVVPVTFLGTREPGGGASALPPRGGRVDVVYGEPVRLVDAPAPWPRTQEQVAQASLLLRRRMLDTLEEARALTGRDLPGPLPPGELEDDPHTGVVEQGA</sequence>
<organism evidence="5 6">
    <name type="scientific">Nocardioides perillae</name>
    <dbReference type="NCBI Taxonomy" id="1119534"/>
    <lineage>
        <taxon>Bacteria</taxon>
        <taxon>Bacillati</taxon>
        <taxon>Actinomycetota</taxon>
        <taxon>Actinomycetes</taxon>
        <taxon>Propionibacteriales</taxon>
        <taxon>Nocardioidaceae</taxon>
        <taxon>Nocardioides</taxon>
    </lineage>
</organism>
<dbReference type="CDD" id="cd07989">
    <property type="entry name" value="LPLAT_AGPAT-like"/>
    <property type="match status" value="1"/>
</dbReference>
<dbReference type="PANTHER" id="PTHR10434:SF11">
    <property type="entry name" value="1-ACYL-SN-GLYCEROL-3-PHOSPHATE ACYLTRANSFERASE"/>
    <property type="match status" value="1"/>
</dbReference>
<feature type="region of interest" description="Disordered" evidence="3">
    <location>
        <begin position="230"/>
        <end position="258"/>
    </location>
</feature>
<dbReference type="RefSeq" id="WP_343049295.1">
    <property type="nucleotide sequence ID" value="NZ_JACCAC010000001.1"/>
</dbReference>
<evidence type="ECO:0000256" key="1">
    <source>
        <dbReference type="ARBA" id="ARBA00022679"/>
    </source>
</evidence>
<evidence type="ECO:0000313" key="6">
    <source>
        <dbReference type="Proteomes" id="UP000544110"/>
    </source>
</evidence>
<dbReference type="Pfam" id="PF01553">
    <property type="entry name" value="Acyltransferase"/>
    <property type="match status" value="1"/>
</dbReference>
<protein>
    <submittedName>
        <fullName evidence="5">1-acyl-sn-glycerol-3-phosphate acyltransferase</fullName>
        <ecNumber evidence="5">2.3.1.51</ecNumber>
    </submittedName>
</protein>
<dbReference type="GO" id="GO:0005886">
    <property type="term" value="C:plasma membrane"/>
    <property type="evidence" value="ECO:0007669"/>
    <property type="project" value="TreeGrafter"/>
</dbReference>
<dbReference type="InterPro" id="IPR002123">
    <property type="entry name" value="Plipid/glycerol_acylTrfase"/>
</dbReference>
<comment type="caution">
    <text evidence="5">The sequence shown here is derived from an EMBL/GenBank/DDBJ whole genome shotgun (WGS) entry which is preliminary data.</text>
</comment>
<dbReference type="AlphaFoldDB" id="A0A7Y9UMD4"/>
<evidence type="ECO:0000313" key="5">
    <source>
        <dbReference type="EMBL" id="NYG55992.1"/>
    </source>
</evidence>
<dbReference type="EC" id="2.3.1.51" evidence="5"/>
<evidence type="ECO:0000256" key="2">
    <source>
        <dbReference type="ARBA" id="ARBA00023315"/>
    </source>
</evidence>
<dbReference type="GO" id="GO:0003841">
    <property type="term" value="F:1-acylglycerol-3-phosphate O-acyltransferase activity"/>
    <property type="evidence" value="ECO:0007669"/>
    <property type="project" value="UniProtKB-EC"/>
</dbReference>
<keyword evidence="6" id="KW-1185">Reference proteome</keyword>
<gene>
    <name evidence="5" type="ORF">BJ989_002296</name>
</gene>
<evidence type="ECO:0000259" key="4">
    <source>
        <dbReference type="SMART" id="SM00563"/>
    </source>
</evidence>
<evidence type="ECO:0000256" key="3">
    <source>
        <dbReference type="SAM" id="MobiDB-lite"/>
    </source>
</evidence>
<keyword evidence="1 5" id="KW-0808">Transferase</keyword>